<evidence type="ECO:0000313" key="2">
    <source>
        <dbReference type="EMBL" id="QHW31463.1"/>
    </source>
</evidence>
<sequence length="805" mass="93818">MDSHPTGSPNASVELLRIETNRFNVFIQGKPYHPTVDTLRLHRTADHQLMPAQLQISAPGAGVQIERMLLFHPETRQLVPWQTGDSVYPFFYETQAYELVVEKKEELPLTFYHENVHVRQAVKPLGSRILSGVLNFQNEVGLTDLELRLNGQTVLQLQLEIFPVKLDYKQDYQMILNDVNQQIYNLSFDFLRKTYNLTGLRETKHQSLTEFFSILQHVFGQLVQAVERIQSSPHAKHQVENRIVEAGKVKKPGKSNIAFLAKRPHLLVRDDQRGVIALKGERYLPSHAIETKRHVDFDTNENRFVRWVLLRIAKKLKDLKVRLTDKGRLQDPLLARKLEEMGKQLGRLLALDFLQVRDMRQLSVTLVLQMAPGYREVYRNYLMLMKGLSIQGDLFRLSMKDLAQLYEYWCFLKIHDLLSRKYELVKQDIIKVNRTGVFVTLDKTQKAKMVYRNPTNGEEFTLYYNTLPSGEKSPTVSQRPDNVLTLKKNDSTSVYNYIFDAKYRLNPAYEDTPYRTMYGTPGPEESDINTMHRYRDAIVYADKVEQELERSMFGAYVLFPYHDEEQFKDHKFYKSIELVNVGAFPFLPNATTLMEAFLDEIVQDSPEKAYERSMRPRGTKTYYKDKLAGQNMLVGSLRQVEQLDAALRHGFYHVPLENFTNHTVLSELEYVALYQSIGKFQSQGLESGVHWYGRIRDWKVVRRQEIEEIPPRRGTEEKLYVKFTVEQWTKRPAPIRPGGRGIHKLLCTSKYVFDRAVEIAELKLRTEEELEAWREKRRTGSIRVMLDHEQVDLASRVTAIEGKGE</sequence>
<dbReference type="KEGG" id="prz:GZH47_11830"/>
<accession>A0A6C0P0N5</accession>
<dbReference type="Pfam" id="PF04411">
    <property type="entry name" value="PDDEXK_7"/>
    <property type="match status" value="1"/>
</dbReference>
<keyword evidence="3" id="KW-1185">Reference proteome</keyword>
<dbReference type="InterPro" id="IPR018633">
    <property type="entry name" value="DUF2357"/>
</dbReference>
<dbReference type="EMBL" id="CP048286">
    <property type="protein sequence ID" value="QHW31463.1"/>
    <property type="molecule type" value="Genomic_DNA"/>
</dbReference>
<name>A0A6C0P0N5_9BACL</name>
<dbReference type="Pfam" id="PF09823">
    <property type="entry name" value="DUF2357"/>
    <property type="match status" value="1"/>
</dbReference>
<dbReference type="InterPro" id="IPR007505">
    <property type="entry name" value="PDDEXK_7"/>
</dbReference>
<organism evidence="2 3">
    <name type="scientific">Paenibacillus rhizovicinus</name>
    <dbReference type="NCBI Taxonomy" id="2704463"/>
    <lineage>
        <taxon>Bacteria</taxon>
        <taxon>Bacillati</taxon>
        <taxon>Bacillota</taxon>
        <taxon>Bacilli</taxon>
        <taxon>Bacillales</taxon>
        <taxon>Paenibacillaceae</taxon>
        <taxon>Paenibacillus</taxon>
    </lineage>
</organism>
<protein>
    <submittedName>
        <fullName evidence="2">DUF2357 domain-containing protein</fullName>
    </submittedName>
</protein>
<feature type="domain" description="DUF2357" evidence="1">
    <location>
        <begin position="132"/>
        <end position="381"/>
    </location>
</feature>
<gene>
    <name evidence="2" type="ORF">GZH47_11830</name>
</gene>
<dbReference type="RefSeq" id="WP_162640271.1">
    <property type="nucleotide sequence ID" value="NZ_CP048286.1"/>
</dbReference>
<evidence type="ECO:0000259" key="1">
    <source>
        <dbReference type="Pfam" id="PF09823"/>
    </source>
</evidence>
<reference evidence="2 3" key="1">
    <citation type="submission" date="2020-02" db="EMBL/GenBank/DDBJ databases">
        <title>Paenibacillus sp. nov., isolated from rhizosphere soil of tomato.</title>
        <authorList>
            <person name="Weon H.-Y."/>
            <person name="Lee S.A."/>
        </authorList>
    </citation>
    <scope>NUCLEOTIDE SEQUENCE [LARGE SCALE GENOMIC DNA]</scope>
    <source>
        <strain evidence="2 3">14171R-81</strain>
    </source>
</reference>
<proteinExistence type="predicted"/>
<evidence type="ECO:0000313" key="3">
    <source>
        <dbReference type="Proteomes" id="UP000479114"/>
    </source>
</evidence>
<dbReference type="Proteomes" id="UP000479114">
    <property type="component" value="Chromosome"/>
</dbReference>
<dbReference type="AlphaFoldDB" id="A0A6C0P0N5"/>